<proteinExistence type="predicted"/>
<keyword evidence="4" id="KW-1185">Reference proteome</keyword>
<feature type="compositionally biased region" description="Polar residues" evidence="2">
    <location>
        <begin position="139"/>
        <end position="151"/>
    </location>
</feature>
<reference evidence="3 4" key="1">
    <citation type="journal article" date="2009" name="Nature">
        <title>Evolution of pathogenicity and sexual reproduction in eight Candida genomes.</title>
        <authorList>
            <person name="Butler G."/>
            <person name="Rasmussen M.D."/>
            <person name="Lin M.F."/>
            <person name="Santos M.A."/>
            <person name="Sakthikumar S."/>
            <person name="Munro C.A."/>
            <person name="Rheinbay E."/>
            <person name="Grabherr M."/>
            <person name="Forche A."/>
            <person name="Reedy J.L."/>
            <person name="Agrafioti I."/>
            <person name="Arnaud M.B."/>
            <person name="Bates S."/>
            <person name="Brown A.J."/>
            <person name="Brunke S."/>
            <person name="Costanzo M.C."/>
            <person name="Fitzpatrick D.A."/>
            <person name="de Groot P.W."/>
            <person name="Harris D."/>
            <person name="Hoyer L.L."/>
            <person name="Hube B."/>
            <person name="Klis F.M."/>
            <person name="Kodira C."/>
            <person name="Lennard N."/>
            <person name="Logue M.E."/>
            <person name="Martin R."/>
            <person name="Neiman A.M."/>
            <person name="Nikolaou E."/>
            <person name="Quail M.A."/>
            <person name="Quinn J."/>
            <person name="Santos M.C."/>
            <person name="Schmitzberger F.F."/>
            <person name="Sherlock G."/>
            <person name="Shah P."/>
            <person name="Silverstein K.A."/>
            <person name="Skrzypek M.S."/>
            <person name="Soll D."/>
            <person name="Staggs R."/>
            <person name="Stansfield I."/>
            <person name="Stumpf M.P."/>
            <person name="Sudbery P.E."/>
            <person name="Srikantha T."/>
            <person name="Zeng Q."/>
            <person name="Berman J."/>
            <person name="Berriman M."/>
            <person name="Heitman J."/>
            <person name="Gow N.A."/>
            <person name="Lorenz M.C."/>
            <person name="Birren B.W."/>
            <person name="Kellis M."/>
            <person name="Cuomo C.A."/>
        </authorList>
    </citation>
    <scope>NUCLEOTIDE SEQUENCE [LARGE SCALE GENOMIC DNA]</scope>
    <source>
        <strain evidence="4">ATCC 11503 / BCRC 21390 / CBS 2605 / JCM 1781 / NBRC 1676 / NRRL YB-4239</strain>
    </source>
</reference>
<dbReference type="GeneID" id="5230576"/>
<dbReference type="AlphaFoldDB" id="A5E6T9"/>
<feature type="region of interest" description="Disordered" evidence="2">
    <location>
        <begin position="314"/>
        <end position="335"/>
    </location>
</feature>
<feature type="compositionally biased region" description="Basic and acidic residues" evidence="2">
    <location>
        <begin position="72"/>
        <end position="81"/>
    </location>
</feature>
<evidence type="ECO:0000256" key="1">
    <source>
        <dbReference type="SAM" id="Coils"/>
    </source>
</evidence>
<dbReference type="VEuPathDB" id="FungiDB:LELG_05328"/>
<keyword evidence="1" id="KW-0175">Coiled coil</keyword>
<evidence type="ECO:0000313" key="4">
    <source>
        <dbReference type="Proteomes" id="UP000001996"/>
    </source>
</evidence>
<dbReference type="Proteomes" id="UP000001996">
    <property type="component" value="Unassembled WGS sequence"/>
</dbReference>
<organism evidence="3 4">
    <name type="scientific">Lodderomyces elongisporus (strain ATCC 11503 / CBS 2605 / JCM 1781 / NBRC 1676 / NRRL YB-4239)</name>
    <name type="common">Yeast</name>
    <name type="synonym">Saccharomyces elongisporus</name>
    <dbReference type="NCBI Taxonomy" id="379508"/>
    <lineage>
        <taxon>Eukaryota</taxon>
        <taxon>Fungi</taxon>
        <taxon>Dikarya</taxon>
        <taxon>Ascomycota</taxon>
        <taxon>Saccharomycotina</taxon>
        <taxon>Pichiomycetes</taxon>
        <taxon>Debaryomycetaceae</taxon>
        <taxon>Candida/Lodderomyces clade</taxon>
        <taxon>Lodderomyces</taxon>
    </lineage>
</organism>
<dbReference type="InParanoid" id="A5E6T9"/>
<dbReference type="KEGG" id="lel:PVL30_002420"/>
<feature type="compositionally biased region" description="Polar residues" evidence="2">
    <location>
        <begin position="1"/>
        <end position="39"/>
    </location>
</feature>
<feature type="compositionally biased region" description="Polar residues" evidence="2">
    <location>
        <begin position="123"/>
        <end position="132"/>
    </location>
</feature>
<feature type="region of interest" description="Disordered" evidence="2">
    <location>
        <begin position="276"/>
        <end position="301"/>
    </location>
</feature>
<feature type="compositionally biased region" description="Basic and acidic residues" evidence="2">
    <location>
        <begin position="326"/>
        <end position="335"/>
    </location>
</feature>
<evidence type="ECO:0000313" key="3">
    <source>
        <dbReference type="EMBL" id="EDK47147.1"/>
    </source>
</evidence>
<accession>A5E6T9</accession>
<feature type="compositionally biased region" description="Basic and acidic residues" evidence="2">
    <location>
        <begin position="209"/>
        <end position="222"/>
    </location>
</feature>
<feature type="region of interest" description="Disordered" evidence="2">
    <location>
        <begin position="1"/>
        <end position="151"/>
    </location>
</feature>
<dbReference type="EMBL" id="CH981532">
    <property type="protein sequence ID" value="EDK47147.1"/>
    <property type="molecule type" value="Genomic_DNA"/>
</dbReference>
<sequence length="427" mass="49363">MSDLLNQYRQSRKQNGGNSSTYKDNTVDSLYPRLSNTFDKSPRGRREQLDDKLSRFDLSPPRGRLGNLNYKENGKDNEILKRSGIGRDPISWRSRGGVSRFKDDKDLPGTNQNEIRSELLNRVNKSTGNYRTSNRERSPSYTSEPKNGNSIDFRTKRYEELNGFKRDRSYTKLSSSETLRPTMNYNRSDDVFGNRTTGTSSVRLSGVHSNHDTLDDGKRDRAMPSYLTRTTTLSSNDDDDRITGNPKPYFGSPIKSLDETLRKSRQSIASFNKYMNKNHRVGKSYRVSKKPGKQVTSDKEKNRGLLSRIVSYFNADGNGDDEDRSDSEGEDAHKLEQGLEHKVEHELENDDDYRKYRGDDGHRDRISLRHIPARNRSDFVGNSTLRATIKELEDLKREHKIVLAQLEEQRLENRRLLRENKRARLEI</sequence>
<name>A5E6T9_LODEL</name>
<feature type="region of interest" description="Disordered" evidence="2">
    <location>
        <begin position="172"/>
        <end position="254"/>
    </location>
</feature>
<protein>
    <submittedName>
        <fullName evidence="3">Uncharacterized protein</fullName>
    </submittedName>
</protein>
<dbReference type="HOGENOM" id="CLU_642620_0_0_1"/>
<feature type="compositionally biased region" description="Basic residues" evidence="2">
    <location>
        <begin position="276"/>
        <end position="292"/>
    </location>
</feature>
<feature type="compositionally biased region" description="Polar residues" evidence="2">
    <location>
        <begin position="194"/>
        <end position="203"/>
    </location>
</feature>
<feature type="compositionally biased region" description="Basic and acidic residues" evidence="2">
    <location>
        <begin position="40"/>
        <end position="55"/>
    </location>
</feature>
<feature type="coiled-coil region" evidence="1">
    <location>
        <begin position="385"/>
        <end position="426"/>
    </location>
</feature>
<feature type="compositionally biased region" description="Polar residues" evidence="2">
    <location>
        <begin position="172"/>
        <end position="186"/>
    </location>
</feature>
<gene>
    <name evidence="3" type="ORF">LELG_05328</name>
</gene>
<evidence type="ECO:0000256" key="2">
    <source>
        <dbReference type="SAM" id="MobiDB-lite"/>
    </source>
</evidence>